<feature type="domain" description="Restriction endonuclease type IV Mrr" evidence="1">
    <location>
        <begin position="82"/>
        <end position="149"/>
    </location>
</feature>
<dbReference type="GO" id="GO:0009307">
    <property type="term" value="P:DNA restriction-modification system"/>
    <property type="evidence" value="ECO:0007669"/>
    <property type="project" value="InterPro"/>
</dbReference>
<dbReference type="GO" id="GO:0004519">
    <property type="term" value="F:endonuclease activity"/>
    <property type="evidence" value="ECO:0007669"/>
    <property type="project" value="InterPro"/>
</dbReference>
<dbReference type="AlphaFoldDB" id="A0A7C5YZD0"/>
<gene>
    <name evidence="2" type="ORF">ENL47_00755</name>
</gene>
<name>A0A7C5YZD0_9CREN</name>
<organism evidence="2">
    <name type="scientific">Ignisphaera aggregans</name>
    <dbReference type="NCBI Taxonomy" id="334771"/>
    <lineage>
        <taxon>Archaea</taxon>
        <taxon>Thermoproteota</taxon>
        <taxon>Thermoprotei</taxon>
        <taxon>Desulfurococcales</taxon>
        <taxon>Desulfurococcaceae</taxon>
        <taxon>Ignisphaera</taxon>
    </lineage>
</organism>
<protein>
    <recommendedName>
        <fullName evidence="1">Restriction endonuclease type IV Mrr domain-containing protein</fullName>
    </recommendedName>
</protein>
<proteinExistence type="predicted"/>
<sequence length="230" mass="27313">MTSYIVLWDIIEHMFRFGNIEKGLLKYVKINEKAKLKEIIEKGIQRNILREEDDKIHLLNALEFILIIDEMGIDTSKLCDYISWYEFEDFIAKKFYDFGWECILEYNHNKIVRFQIDIIAIDSVLKRALIIECKHWRKSIGMGSLEKIVSDHMLRIEKFINHCEWIATDIPKLRKIEIFVPIIITLKRGAIKIINGVPIVSLYYLNDFLANFDKYLEALNVKTFKNKCFV</sequence>
<dbReference type="SUPFAM" id="SSF52980">
    <property type="entry name" value="Restriction endonuclease-like"/>
    <property type="match status" value="1"/>
</dbReference>
<accession>A0A7C5YZD0</accession>
<dbReference type="Pfam" id="PF04471">
    <property type="entry name" value="Mrr_cat"/>
    <property type="match status" value="1"/>
</dbReference>
<dbReference type="GO" id="GO:0003677">
    <property type="term" value="F:DNA binding"/>
    <property type="evidence" value="ECO:0007669"/>
    <property type="project" value="InterPro"/>
</dbReference>
<dbReference type="InterPro" id="IPR007560">
    <property type="entry name" value="Restrct_endonuc_IV_Mrr"/>
</dbReference>
<comment type="caution">
    <text evidence="2">The sequence shown here is derived from an EMBL/GenBank/DDBJ whole genome shotgun (WGS) entry which is preliminary data.</text>
</comment>
<dbReference type="EMBL" id="DRUB01000018">
    <property type="protein sequence ID" value="HHR95379.1"/>
    <property type="molecule type" value="Genomic_DNA"/>
</dbReference>
<evidence type="ECO:0000259" key="1">
    <source>
        <dbReference type="Pfam" id="PF04471"/>
    </source>
</evidence>
<reference evidence="2" key="1">
    <citation type="journal article" date="2020" name="mSystems">
        <title>Genome- and Community-Level Interaction Insights into Carbon Utilization and Element Cycling Functions of Hydrothermarchaeota in Hydrothermal Sediment.</title>
        <authorList>
            <person name="Zhou Z."/>
            <person name="Liu Y."/>
            <person name="Xu W."/>
            <person name="Pan J."/>
            <person name="Luo Z.H."/>
            <person name="Li M."/>
        </authorList>
    </citation>
    <scope>NUCLEOTIDE SEQUENCE [LARGE SCALE GENOMIC DNA]</scope>
    <source>
        <strain evidence="2">SpSt-1</strain>
    </source>
</reference>
<dbReference type="InterPro" id="IPR011335">
    <property type="entry name" value="Restrct_endonuc-II-like"/>
</dbReference>
<evidence type="ECO:0000313" key="2">
    <source>
        <dbReference type="EMBL" id="HHR95379.1"/>
    </source>
</evidence>